<gene>
    <name evidence="2" type="ORF">HFZ78_19530</name>
</gene>
<feature type="compositionally biased region" description="Basic and acidic residues" evidence="1">
    <location>
        <begin position="35"/>
        <end position="57"/>
    </location>
</feature>
<organism evidence="2 3">
    <name type="scientific">Priestia megaterium</name>
    <name type="common">Bacillus megaterium</name>
    <dbReference type="NCBI Taxonomy" id="1404"/>
    <lineage>
        <taxon>Bacteria</taxon>
        <taxon>Bacillati</taxon>
        <taxon>Bacillota</taxon>
        <taxon>Bacilli</taxon>
        <taxon>Bacillales</taxon>
        <taxon>Bacillaceae</taxon>
        <taxon>Priestia</taxon>
    </lineage>
</organism>
<sequence>MTKLSRLRRRIREWLRKRRERKEEKSLPSFGNRLINDHREQLEKPKEYYQNEKTTEK</sequence>
<dbReference type="EMBL" id="CP051128">
    <property type="protein sequence ID" value="QIZ08626.1"/>
    <property type="molecule type" value="Genomic_DNA"/>
</dbReference>
<accession>A0A6H1P4Z5</accession>
<evidence type="ECO:0000313" key="2">
    <source>
        <dbReference type="EMBL" id="QIZ08626.1"/>
    </source>
</evidence>
<reference evidence="2 3" key="1">
    <citation type="submission" date="2020-04" db="EMBL/GenBank/DDBJ databases">
        <title>Genome-Wide Identification of 5-Methylcytosine Sites in Bacterial Genomes By High-Throughput Sequencing of MspJI Restriction Fragments.</title>
        <authorList>
            <person name="Wu V."/>
        </authorList>
    </citation>
    <scope>NUCLEOTIDE SEQUENCE [LARGE SCALE GENOMIC DNA]</scope>
    <source>
        <strain evidence="2 3">S2</strain>
    </source>
</reference>
<feature type="region of interest" description="Disordered" evidence="1">
    <location>
        <begin position="19"/>
        <end position="57"/>
    </location>
</feature>
<dbReference type="Proteomes" id="UP000501868">
    <property type="component" value="Chromosome"/>
</dbReference>
<protein>
    <submittedName>
        <fullName evidence="2">Uncharacterized protein</fullName>
    </submittedName>
</protein>
<evidence type="ECO:0000313" key="3">
    <source>
        <dbReference type="Proteomes" id="UP000501868"/>
    </source>
</evidence>
<proteinExistence type="predicted"/>
<evidence type="ECO:0000256" key="1">
    <source>
        <dbReference type="SAM" id="MobiDB-lite"/>
    </source>
</evidence>
<dbReference type="AlphaFoldDB" id="A0A6H1P4Z5"/>
<name>A0A6H1P4Z5_PRIMG</name>
<reference evidence="2 3" key="2">
    <citation type="submission" date="2020-04" db="EMBL/GenBank/DDBJ databases">
        <authorList>
            <person name="Fomenkov A."/>
            <person name="Anton B.P."/>
            <person name="Roberts R.J."/>
        </authorList>
    </citation>
    <scope>NUCLEOTIDE SEQUENCE [LARGE SCALE GENOMIC DNA]</scope>
    <source>
        <strain evidence="2 3">S2</strain>
    </source>
</reference>